<evidence type="ECO:0000256" key="1">
    <source>
        <dbReference type="SAM" id="MobiDB-lite"/>
    </source>
</evidence>
<name>A0A0A6UUH4_ACTUT</name>
<dbReference type="RefSeq" id="WP_043522289.1">
    <property type="nucleotide sequence ID" value="NZ_BAABKU010000009.1"/>
</dbReference>
<feature type="transmembrane region" description="Helical" evidence="2">
    <location>
        <begin position="103"/>
        <end position="121"/>
    </location>
</feature>
<protein>
    <submittedName>
        <fullName evidence="3">Uncharacterized protein</fullName>
    </submittedName>
</protein>
<keyword evidence="2" id="KW-0812">Transmembrane</keyword>
<dbReference type="Proteomes" id="UP000054537">
    <property type="component" value="Unassembled WGS sequence"/>
</dbReference>
<accession>A0A0A6UUH4</accession>
<evidence type="ECO:0000256" key="2">
    <source>
        <dbReference type="SAM" id="Phobius"/>
    </source>
</evidence>
<keyword evidence="2" id="KW-1133">Transmembrane helix</keyword>
<feature type="transmembrane region" description="Helical" evidence="2">
    <location>
        <begin position="69"/>
        <end position="91"/>
    </location>
</feature>
<dbReference type="EMBL" id="JRTT01000003">
    <property type="protein sequence ID" value="KHD78628.1"/>
    <property type="molecule type" value="Genomic_DNA"/>
</dbReference>
<gene>
    <name evidence="3" type="ORF">MB27_02975</name>
</gene>
<dbReference type="OrthoDB" id="3296728at2"/>
<feature type="transmembrane region" description="Helical" evidence="2">
    <location>
        <begin position="127"/>
        <end position="148"/>
    </location>
</feature>
<evidence type="ECO:0000313" key="4">
    <source>
        <dbReference type="Proteomes" id="UP000054537"/>
    </source>
</evidence>
<comment type="caution">
    <text evidence="3">The sequence shown here is derived from an EMBL/GenBank/DDBJ whole genome shotgun (WGS) entry which is preliminary data.</text>
</comment>
<sequence length="179" mass="19015">MSRYAVRTAVFAATHLALFLAAAHVPYLPLAPLVVAAFWLTAQTRYDRRRLDVIALATTVMVGATLDGAGLLMCATVAIAEVVPALLFAVLLQRWRPVSAGRLAASAMLAATAAAVLRGVIDPGAGTAADAFGFARDAVLLLLLTFVVRPRRRPTPAPQTPEAPTKREPTRRGHLTVVR</sequence>
<organism evidence="3 4">
    <name type="scientific">Actinoplanes utahensis</name>
    <dbReference type="NCBI Taxonomy" id="1869"/>
    <lineage>
        <taxon>Bacteria</taxon>
        <taxon>Bacillati</taxon>
        <taxon>Actinomycetota</taxon>
        <taxon>Actinomycetes</taxon>
        <taxon>Micromonosporales</taxon>
        <taxon>Micromonosporaceae</taxon>
        <taxon>Actinoplanes</taxon>
    </lineage>
</organism>
<proteinExistence type="predicted"/>
<reference evidence="3 4" key="1">
    <citation type="submission" date="2014-10" db="EMBL/GenBank/DDBJ databases">
        <title>Draft genome sequence of Actinoplanes utahensis NRRL 12052.</title>
        <authorList>
            <person name="Velasco-Bucheli B."/>
            <person name="del Cerro C."/>
            <person name="Hormigo D."/>
            <person name="Garcia J.L."/>
            <person name="Acebal C."/>
            <person name="Arroyo M."/>
            <person name="de la Mata I."/>
        </authorList>
    </citation>
    <scope>NUCLEOTIDE SEQUENCE [LARGE SCALE GENOMIC DNA]</scope>
    <source>
        <strain evidence="3 4">NRRL 12052</strain>
    </source>
</reference>
<evidence type="ECO:0000313" key="3">
    <source>
        <dbReference type="EMBL" id="KHD78628.1"/>
    </source>
</evidence>
<keyword evidence="2" id="KW-0472">Membrane</keyword>
<keyword evidence="4" id="KW-1185">Reference proteome</keyword>
<dbReference type="AlphaFoldDB" id="A0A0A6UUH4"/>
<dbReference type="STRING" id="1869.MB27_02975"/>
<feature type="region of interest" description="Disordered" evidence="1">
    <location>
        <begin position="153"/>
        <end position="179"/>
    </location>
</feature>